<keyword evidence="2" id="KW-1185">Reference proteome</keyword>
<protein>
    <submittedName>
        <fullName evidence="1">Uncharacterized protein</fullName>
    </submittedName>
</protein>
<dbReference type="Proteomes" id="UP000054007">
    <property type="component" value="Unassembled WGS sequence"/>
</dbReference>
<sequence length="249" mass="27813">MDSSYDRKKVADLSEEELLSLGYIGENVPSNITAMVEQIRADPTHFGRVTCSQMDWIIREESRQSEPAPPPLSDAELVSSLFSNDPDAFSVVGPDMISKYEKRFWYHGISRNPPDLLWRSDLETNPFPIPSAGDLSFKIPVKEIHPGMFGTRLQAVWSTVAPQIIGSIKAHGIQLTTLQTVRFSTTTFEGDTEKETMRPAVIWITVKPDTTNAQAVCDATPDIMRILSDVQITDVVVEWYEGAVERLLG</sequence>
<name>A0A0D7BH44_9AGAR</name>
<dbReference type="EMBL" id="KN880477">
    <property type="protein sequence ID" value="KIY69888.1"/>
    <property type="molecule type" value="Genomic_DNA"/>
</dbReference>
<proteinExistence type="predicted"/>
<dbReference type="OrthoDB" id="3364808at2759"/>
<accession>A0A0D7BH44</accession>
<evidence type="ECO:0000313" key="1">
    <source>
        <dbReference type="EMBL" id="KIY69888.1"/>
    </source>
</evidence>
<gene>
    <name evidence="1" type="ORF">CYLTODRAFT_211462</name>
</gene>
<dbReference type="AlphaFoldDB" id="A0A0D7BH44"/>
<reference evidence="1 2" key="1">
    <citation type="journal article" date="2015" name="Fungal Genet. Biol.">
        <title>Evolution of novel wood decay mechanisms in Agaricales revealed by the genome sequences of Fistulina hepatica and Cylindrobasidium torrendii.</title>
        <authorList>
            <person name="Floudas D."/>
            <person name="Held B.W."/>
            <person name="Riley R."/>
            <person name="Nagy L.G."/>
            <person name="Koehler G."/>
            <person name="Ransdell A.S."/>
            <person name="Younus H."/>
            <person name="Chow J."/>
            <person name="Chiniquy J."/>
            <person name="Lipzen A."/>
            <person name="Tritt A."/>
            <person name="Sun H."/>
            <person name="Haridas S."/>
            <person name="LaButti K."/>
            <person name="Ohm R.A."/>
            <person name="Kues U."/>
            <person name="Blanchette R.A."/>
            <person name="Grigoriev I.V."/>
            <person name="Minto R.E."/>
            <person name="Hibbett D.S."/>
        </authorList>
    </citation>
    <scope>NUCLEOTIDE SEQUENCE [LARGE SCALE GENOMIC DNA]</scope>
    <source>
        <strain evidence="1 2">FP15055 ss-10</strain>
    </source>
</reference>
<evidence type="ECO:0000313" key="2">
    <source>
        <dbReference type="Proteomes" id="UP000054007"/>
    </source>
</evidence>
<organism evidence="1 2">
    <name type="scientific">Cylindrobasidium torrendii FP15055 ss-10</name>
    <dbReference type="NCBI Taxonomy" id="1314674"/>
    <lineage>
        <taxon>Eukaryota</taxon>
        <taxon>Fungi</taxon>
        <taxon>Dikarya</taxon>
        <taxon>Basidiomycota</taxon>
        <taxon>Agaricomycotina</taxon>
        <taxon>Agaricomycetes</taxon>
        <taxon>Agaricomycetidae</taxon>
        <taxon>Agaricales</taxon>
        <taxon>Marasmiineae</taxon>
        <taxon>Physalacriaceae</taxon>
        <taxon>Cylindrobasidium</taxon>
    </lineage>
</organism>